<dbReference type="GO" id="GO:0004252">
    <property type="term" value="F:serine-type endopeptidase activity"/>
    <property type="evidence" value="ECO:0007669"/>
    <property type="project" value="InterPro"/>
</dbReference>
<sequence>MELKYMLVLTACIGLLGVTVEVRSQQQCSPIDPSTGASVQGTCFANCPAGTQFIFDLSSSCASTGTICCIKSSGTGGTGGGGIGVINPTGLTCGIAQANINVDLGNGVPGLMFDGSGVVNFVSRNDVSARSARILGGTTVSSTASRHCWIAQILSTTSNGQSFNLRGAGAIVNANYIITSASAVLGLAANQLRVRVGATSTVITAGSTTELLLVSNVVTFTGYRRVLPIGYPVGDVALLRLSTAIDFTTNTAICGACLPNATSTNAAAAQDLFLGERCHVAGYGVTAAGATTSDNLLREVMVPVLPTATCSLLYRLRLNQQSYNTDLTAICAGGQQGKDTCSVSSDGTQVRYRF</sequence>
<dbReference type="GO" id="GO:0006508">
    <property type="term" value="P:proteolysis"/>
    <property type="evidence" value="ECO:0007669"/>
    <property type="project" value="UniProtKB-KW"/>
</dbReference>
<dbReference type="InterPro" id="IPR001254">
    <property type="entry name" value="Trypsin_dom"/>
</dbReference>
<dbReference type="PANTHER" id="PTHR24264:SF65">
    <property type="entry name" value="SRCR DOMAIN-CONTAINING PROTEIN"/>
    <property type="match status" value="1"/>
</dbReference>
<dbReference type="PANTHER" id="PTHR24264">
    <property type="entry name" value="TRYPSIN-RELATED"/>
    <property type="match status" value="1"/>
</dbReference>
<dbReference type="Proteomes" id="UP000186922">
    <property type="component" value="Unassembled WGS sequence"/>
</dbReference>
<evidence type="ECO:0000313" key="9">
    <source>
        <dbReference type="Proteomes" id="UP000186922"/>
    </source>
</evidence>
<evidence type="ECO:0000256" key="1">
    <source>
        <dbReference type="ARBA" id="ARBA00004613"/>
    </source>
</evidence>
<evidence type="ECO:0000259" key="7">
    <source>
        <dbReference type="PROSITE" id="PS50240"/>
    </source>
</evidence>
<dbReference type="GO" id="GO:0005615">
    <property type="term" value="C:extracellular space"/>
    <property type="evidence" value="ECO:0007669"/>
    <property type="project" value="TreeGrafter"/>
</dbReference>
<dbReference type="PROSITE" id="PS50240">
    <property type="entry name" value="TRYPSIN_DOM"/>
    <property type="match status" value="1"/>
</dbReference>
<feature type="chain" id="PRO_5008897250" description="Peptidase S1 domain-containing protein" evidence="6">
    <location>
        <begin position="25"/>
        <end position="354"/>
    </location>
</feature>
<reference evidence="8 9" key="1">
    <citation type="journal article" date="2016" name="Nat. Commun.">
        <title>Extremotolerant tardigrade genome and improved radiotolerance of human cultured cells by tardigrade-unique protein.</title>
        <authorList>
            <person name="Hashimoto T."/>
            <person name="Horikawa D.D."/>
            <person name="Saito Y."/>
            <person name="Kuwahara H."/>
            <person name="Kozuka-Hata H."/>
            <person name="Shin-I T."/>
            <person name="Minakuchi Y."/>
            <person name="Ohishi K."/>
            <person name="Motoyama A."/>
            <person name="Aizu T."/>
            <person name="Enomoto A."/>
            <person name="Kondo K."/>
            <person name="Tanaka S."/>
            <person name="Hara Y."/>
            <person name="Koshikawa S."/>
            <person name="Sagara H."/>
            <person name="Miura T."/>
            <person name="Yokobori S."/>
            <person name="Miyagawa K."/>
            <person name="Suzuki Y."/>
            <person name="Kubo T."/>
            <person name="Oyama M."/>
            <person name="Kohara Y."/>
            <person name="Fujiyama A."/>
            <person name="Arakawa K."/>
            <person name="Katayama T."/>
            <person name="Toyoda A."/>
            <person name="Kunieda T."/>
        </authorList>
    </citation>
    <scope>NUCLEOTIDE SEQUENCE [LARGE SCALE GENOMIC DNA]</scope>
    <source>
        <strain evidence="8 9">YOKOZUNA-1</strain>
    </source>
</reference>
<keyword evidence="6" id="KW-0732">Signal</keyword>
<dbReference type="OrthoDB" id="6261922at2759"/>
<dbReference type="SUPFAM" id="SSF50494">
    <property type="entry name" value="Trypsin-like serine proteases"/>
    <property type="match status" value="1"/>
</dbReference>
<proteinExistence type="predicted"/>
<evidence type="ECO:0000256" key="3">
    <source>
        <dbReference type="ARBA" id="ARBA00022670"/>
    </source>
</evidence>
<keyword evidence="9" id="KW-1185">Reference proteome</keyword>
<accession>A0A1D1UIC2</accession>
<dbReference type="InterPro" id="IPR043504">
    <property type="entry name" value="Peptidase_S1_PA_chymotrypsin"/>
</dbReference>
<evidence type="ECO:0000256" key="5">
    <source>
        <dbReference type="ARBA" id="ARBA00022825"/>
    </source>
</evidence>
<evidence type="ECO:0000256" key="4">
    <source>
        <dbReference type="ARBA" id="ARBA00022801"/>
    </source>
</evidence>
<gene>
    <name evidence="8" type="primary">RvY_00877</name>
    <name evidence="8" type="synonym">RvY_00877.1</name>
    <name evidence="8" type="ORF">RvY_00877-1</name>
</gene>
<dbReference type="EMBL" id="BDGG01000001">
    <property type="protein sequence ID" value="GAU88125.1"/>
    <property type="molecule type" value="Genomic_DNA"/>
</dbReference>
<dbReference type="InterPro" id="IPR050127">
    <property type="entry name" value="Serine_Proteases_S1"/>
</dbReference>
<name>A0A1D1UIC2_RAMVA</name>
<evidence type="ECO:0000256" key="6">
    <source>
        <dbReference type="SAM" id="SignalP"/>
    </source>
</evidence>
<comment type="subcellular location">
    <subcellularLocation>
        <location evidence="1">Secreted</location>
    </subcellularLocation>
</comment>
<feature type="domain" description="Peptidase S1" evidence="7">
    <location>
        <begin position="134"/>
        <end position="354"/>
    </location>
</feature>
<dbReference type="AlphaFoldDB" id="A0A1D1UIC2"/>
<dbReference type="STRING" id="947166.A0A1D1UIC2"/>
<feature type="signal peptide" evidence="6">
    <location>
        <begin position="1"/>
        <end position="24"/>
    </location>
</feature>
<dbReference type="InterPro" id="IPR009003">
    <property type="entry name" value="Peptidase_S1_PA"/>
</dbReference>
<keyword evidence="2" id="KW-0964">Secreted</keyword>
<evidence type="ECO:0000313" key="8">
    <source>
        <dbReference type="EMBL" id="GAU88125.1"/>
    </source>
</evidence>
<dbReference type="Gene3D" id="2.40.10.10">
    <property type="entry name" value="Trypsin-like serine proteases"/>
    <property type="match status" value="1"/>
</dbReference>
<evidence type="ECO:0000256" key="2">
    <source>
        <dbReference type="ARBA" id="ARBA00022525"/>
    </source>
</evidence>
<comment type="caution">
    <text evidence="8">The sequence shown here is derived from an EMBL/GenBank/DDBJ whole genome shotgun (WGS) entry which is preliminary data.</text>
</comment>
<protein>
    <recommendedName>
        <fullName evidence="7">Peptidase S1 domain-containing protein</fullName>
    </recommendedName>
</protein>
<keyword evidence="5" id="KW-0720">Serine protease</keyword>
<dbReference type="SMART" id="SM00020">
    <property type="entry name" value="Tryp_SPc"/>
    <property type="match status" value="1"/>
</dbReference>
<keyword evidence="3" id="KW-0645">Protease</keyword>
<keyword evidence="4" id="KW-0378">Hydrolase</keyword>
<organism evidence="8 9">
    <name type="scientific">Ramazzottius varieornatus</name>
    <name type="common">Water bear</name>
    <name type="synonym">Tardigrade</name>
    <dbReference type="NCBI Taxonomy" id="947166"/>
    <lineage>
        <taxon>Eukaryota</taxon>
        <taxon>Metazoa</taxon>
        <taxon>Ecdysozoa</taxon>
        <taxon>Tardigrada</taxon>
        <taxon>Eutardigrada</taxon>
        <taxon>Parachela</taxon>
        <taxon>Hypsibioidea</taxon>
        <taxon>Ramazzottiidae</taxon>
        <taxon>Ramazzottius</taxon>
    </lineage>
</organism>